<dbReference type="SMART" id="SM00238">
    <property type="entry name" value="BIR"/>
    <property type="match status" value="1"/>
</dbReference>
<dbReference type="InterPro" id="IPR001370">
    <property type="entry name" value="BIR_rpt"/>
</dbReference>
<dbReference type="Gene3D" id="1.10.1170.10">
    <property type="entry name" value="Inhibitor Of Apoptosis Protein (2mihbC-IAP-1), Chain A"/>
    <property type="match status" value="1"/>
</dbReference>
<sequence>MDLFSDVDPTFFVDGRFKTYNYWPFDDDKPCNKRAMAEAGFISVGNGIEADHVECFICSKQLDGWEEDDDPWEEHKKHQANCPFILLGKKDELTLKIEEMYALLKIYYLKELNKKKDEILKSVEKEITAQGKLIPKVYAKSKAIKRKQ</sequence>
<dbReference type="AlphaFoldDB" id="A0A834XNL6"/>
<organism evidence="3 4">
    <name type="scientific">Aphidius gifuensis</name>
    <name type="common">Parasitoid wasp</name>
    <dbReference type="NCBI Taxonomy" id="684658"/>
    <lineage>
        <taxon>Eukaryota</taxon>
        <taxon>Metazoa</taxon>
        <taxon>Ecdysozoa</taxon>
        <taxon>Arthropoda</taxon>
        <taxon>Hexapoda</taxon>
        <taxon>Insecta</taxon>
        <taxon>Pterygota</taxon>
        <taxon>Neoptera</taxon>
        <taxon>Endopterygota</taxon>
        <taxon>Hymenoptera</taxon>
        <taxon>Apocrita</taxon>
        <taxon>Ichneumonoidea</taxon>
        <taxon>Braconidae</taxon>
        <taxon>Aphidiinae</taxon>
        <taxon>Aphidius</taxon>
    </lineage>
</organism>
<protein>
    <submittedName>
        <fullName evidence="3">Uncharacterized protein</fullName>
    </submittedName>
</protein>
<accession>A0A834XNL6</accession>
<dbReference type="Pfam" id="PF00653">
    <property type="entry name" value="BIR"/>
    <property type="match status" value="1"/>
</dbReference>
<name>A0A834XNL6_APHGI</name>
<proteinExistence type="predicted"/>
<dbReference type="OrthoDB" id="2196114at2759"/>
<dbReference type="CDD" id="cd00022">
    <property type="entry name" value="BIR"/>
    <property type="match status" value="1"/>
</dbReference>
<dbReference type="SUPFAM" id="SSF57924">
    <property type="entry name" value="Inhibitor of apoptosis (IAP) repeat"/>
    <property type="match status" value="1"/>
</dbReference>
<dbReference type="PANTHER" id="PTHR46771:SF5">
    <property type="entry name" value="DETERIN"/>
    <property type="match status" value="1"/>
</dbReference>
<comment type="caution">
    <text evidence="3">The sequence shown here is derived from an EMBL/GenBank/DDBJ whole genome shotgun (WGS) entry which is preliminary data.</text>
</comment>
<evidence type="ECO:0000256" key="1">
    <source>
        <dbReference type="ARBA" id="ARBA00022723"/>
    </source>
</evidence>
<evidence type="ECO:0000313" key="4">
    <source>
        <dbReference type="Proteomes" id="UP000639338"/>
    </source>
</evidence>
<keyword evidence="2" id="KW-0862">Zinc</keyword>
<gene>
    <name evidence="3" type="ORF">HCN44_008005</name>
</gene>
<evidence type="ECO:0000313" key="3">
    <source>
        <dbReference type="EMBL" id="KAF7989331.1"/>
    </source>
</evidence>
<dbReference type="PANTHER" id="PTHR46771">
    <property type="entry name" value="DETERIN"/>
    <property type="match status" value="1"/>
</dbReference>
<dbReference type="InterPro" id="IPR051190">
    <property type="entry name" value="Baculoviral_IAP"/>
</dbReference>
<dbReference type="EMBL" id="JACMRX010000005">
    <property type="protein sequence ID" value="KAF7989331.1"/>
    <property type="molecule type" value="Genomic_DNA"/>
</dbReference>
<reference evidence="3 4" key="1">
    <citation type="submission" date="2020-08" db="EMBL/GenBank/DDBJ databases">
        <title>Aphidius gifuensis genome sequencing and assembly.</title>
        <authorList>
            <person name="Du Z."/>
        </authorList>
    </citation>
    <scope>NUCLEOTIDE SEQUENCE [LARGE SCALE GENOMIC DNA]</scope>
    <source>
        <strain evidence="3">YNYX2018</strain>
        <tissue evidence="3">Adults</tissue>
    </source>
</reference>
<dbReference type="Proteomes" id="UP000639338">
    <property type="component" value="Unassembled WGS sequence"/>
</dbReference>
<keyword evidence="1" id="KW-0479">Metal-binding</keyword>
<dbReference type="GO" id="GO:0046872">
    <property type="term" value="F:metal ion binding"/>
    <property type="evidence" value="ECO:0007669"/>
    <property type="project" value="UniProtKB-KW"/>
</dbReference>
<evidence type="ECO:0000256" key="2">
    <source>
        <dbReference type="ARBA" id="ARBA00022833"/>
    </source>
</evidence>
<keyword evidence="4" id="KW-1185">Reference proteome</keyword>
<dbReference type="PROSITE" id="PS50143">
    <property type="entry name" value="BIR_REPEAT_2"/>
    <property type="match status" value="1"/>
</dbReference>